<proteinExistence type="predicted"/>
<name>A0A8H3V178_VENIN</name>
<feature type="compositionally biased region" description="Basic and acidic residues" evidence="1">
    <location>
        <begin position="197"/>
        <end position="226"/>
    </location>
</feature>
<organism evidence="2 3">
    <name type="scientific">Venturia inaequalis</name>
    <name type="common">Apple scab fungus</name>
    <dbReference type="NCBI Taxonomy" id="5025"/>
    <lineage>
        <taxon>Eukaryota</taxon>
        <taxon>Fungi</taxon>
        <taxon>Dikarya</taxon>
        <taxon>Ascomycota</taxon>
        <taxon>Pezizomycotina</taxon>
        <taxon>Dothideomycetes</taxon>
        <taxon>Pleosporomycetidae</taxon>
        <taxon>Venturiales</taxon>
        <taxon>Venturiaceae</taxon>
        <taxon>Venturia</taxon>
    </lineage>
</organism>
<comment type="caution">
    <text evidence="2">The sequence shown here is derived from an EMBL/GenBank/DDBJ whole genome shotgun (WGS) entry which is preliminary data.</text>
</comment>
<gene>
    <name evidence="2" type="ORF">EG328_000797</name>
</gene>
<dbReference type="AlphaFoldDB" id="A0A8H3V178"/>
<feature type="compositionally biased region" description="Basic and acidic residues" evidence="1">
    <location>
        <begin position="172"/>
        <end position="190"/>
    </location>
</feature>
<feature type="compositionally biased region" description="Polar residues" evidence="1">
    <location>
        <begin position="59"/>
        <end position="70"/>
    </location>
</feature>
<feature type="region of interest" description="Disordered" evidence="1">
    <location>
        <begin position="34"/>
        <end position="102"/>
    </location>
</feature>
<feature type="compositionally biased region" description="Basic and acidic residues" evidence="1">
    <location>
        <begin position="246"/>
        <end position="271"/>
    </location>
</feature>
<evidence type="ECO:0000313" key="2">
    <source>
        <dbReference type="EMBL" id="KAE9979545.1"/>
    </source>
</evidence>
<evidence type="ECO:0000256" key="1">
    <source>
        <dbReference type="SAM" id="MobiDB-lite"/>
    </source>
</evidence>
<sequence>MPKKDPYTCSVCKKLHIGANCWSEDSDEDIDSGLLQAMRTLVPREPPDVVDDPEVTPDQQSRPQSVSSTDSWERGDPSYVHEEHISTPPIHGQATPSSLSNRRGENKAFFVNTDVLDANEYRQQTLDTDIVGSQARIDSGIQERRRSDEYHMPSPRAYHFSQISALPQPLQLHDRQAQREHDGQYRRSGEYEQPDVQPRRSDEYERDQRIAREYSDTSGYLRRDEGDYQPQTARERGGRAQYQHPQQEDRMSPPPRREPQYPPRGSHDHPSKFRTSQEAMDEKAARQYGHGHGVFKEKKLDMTRHKDESTAIAETNTIASVVKSNTINQEEKATKPHVHSATYSSCTKKPEKRKKHTTQQSVENMPANDTMEAINDEIRRKRIDVPIPPVTIPPPQDGTKKRG</sequence>
<evidence type="ECO:0000313" key="3">
    <source>
        <dbReference type="Proteomes" id="UP000447873"/>
    </source>
</evidence>
<feature type="compositionally biased region" description="Basic and acidic residues" evidence="1">
    <location>
        <begin position="71"/>
        <end position="85"/>
    </location>
</feature>
<feature type="region of interest" description="Disordered" evidence="1">
    <location>
        <begin position="327"/>
        <end position="403"/>
    </location>
</feature>
<accession>A0A8H3V178</accession>
<feature type="region of interest" description="Disordered" evidence="1">
    <location>
        <begin position="171"/>
        <end position="307"/>
    </location>
</feature>
<dbReference type="EMBL" id="WNWS01000116">
    <property type="protein sequence ID" value="KAE9979545.1"/>
    <property type="molecule type" value="Genomic_DNA"/>
</dbReference>
<feature type="compositionally biased region" description="Pro residues" evidence="1">
    <location>
        <begin position="386"/>
        <end position="396"/>
    </location>
</feature>
<protein>
    <submittedName>
        <fullName evidence="2">Uncharacterized protein</fullName>
    </submittedName>
</protein>
<reference evidence="2 3" key="1">
    <citation type="submission" date="2018-12" db="EMBL/GenBank/DDBJ databases">
        <title>Venturia inaequalis Genome Resource.</title>
        <authorList>
            <person name="Lichtner F.J."/>
        </authorList>
    </citation>
    <scope>NUCLEOTIDE SEQUENCE [LARGE SCALE GENOMIC DNA]</scope>
    <source>
        <strain evidence="2 3">120213</strain>
    </source>
</reference>
<feature type="compositionally biased region" description="Basic and acidic residues" evidence="1">
    <location>
        <begin position="294"/>
        <end position="307"/>
    </location>
</feature>
<dbReference type="Proteomes" id="UP000447873">
    <property type="component" value="Unassembled WGS sequence"/>
</dbReference>